<reference evidence="1" key="1">
    <citation type="journal article" date="2015" name="Nature">
        <title>Complex archaea that bridge the gap between prokaryotes and eukaryotes.</title>
        <authorList>
            <person name="Spang A."/>
            <person name="Saw J.H."/>
            <person name="Jorgensen S.L."/>
            <person name="Zaremba-Niedzwiedzka K."/>
            <person name="Martijn J."/>
            <person name="Lind A.E."/>
            <person name="van Eijk R."/>
            <person name="Schleper C."/>
            <person name="Guy L."/>
            <person name="Ettema T.J."/>
        </authorList>
    </citation>
    <scope>NUCLEOTIDE SEQUENCE</scope>
</reference>
<protein>
    <submittedName>
        <fullName evidence="1">Uncharacterized protein</fullName>
    </submittedName>
</protein>
<proteinExistence type="predicted"/>
<name>A0A0F9U2P8_9ZZZZ</name>
<gene>
    <name evidence="1" type="ORF">LCGC14_0276210</name>
</gene>
<dbReference type="EMBL" id="LAZR01000155">
    <property type="protein sequence ID" value="KKN85814.1"/>
    <property type="molecule type" value="Genomic_DNA"/>
</dbReference>
<organism evidence="1">
    <name type="scientific">marine sediment metagenome</name>
    <dbReference type="NCBI Taxonomy" id="412755"/>
    <lineage>
        <taxon>unclassified sequences</taxon>
        <taxon>metagenomes</taxon>
        <taxon>ecological metagenomes</taxon>
    </lineage>
</organism>
<evidence type="ECO:0000313" key="1">
    <source>
        <dbReference type="EMBL" id="KKN85814.1"/>
    </source>
</evidence>
<sequence>MTVVDKVYIAVMVKSGGTLLKRSGIVKAICKEPRDAVTALNPSLKKVSVRVPERDKSGVTIFRTASRSDVMVIDLDSLYQAQCQTLD</sequence>
<dbReference type="AlphaFoldDB" id="A0A0F9U2P8"/>
<comment type="caution">
    <text evidence="1">The sequence shown here is derived from an EMBL/GenBank/DDBJ whole genome shotgun (WGS) entry which is preliminary data.</text>
</comment>
<accession>A0A0F9U2P8</accession>